<comment type="caution">
    <text evidence="2">The sequence shown here is derived from an EMBL/GenBank/DDBJ whole genome shotgun (WGS) entry which is preliminary data.</text>
</comment>
<keyword evidence="1" id="KW-0812">Transmembrane</keyword>
<dbReference type="AlphaFoldDB" id="A0A4R9G7C4"/>
<dbReference type="EMBL" id="RQEP01000005">
    <property type="protein sequence ID" value="TGK07512.1"/>
    <property type="molecule type" value="Genomic_DNA"/>
</dbReference>
<evidence type="ECO:0000313" key="3">
    <source>
        <dbReference type="Proteomes" id="UP000297453"/>
    </source>
</evidence>
<gene>
    <name evidence="2" type="ORF">EHO59_05260</name>
</gene>
<proteinExistence type="predicted"/>
<evidence type="ECO:0000313" key="2">
    <source>
        <dbReference type="EMBL" id="TGK07512.1"/>
    </source>
</evidence>
<accession>A0A4R9G7C4</accession>
<dbReference type="RefSeq" id="WP_135585439.1">
    <property type="nucleotide sequence ID" value="NZ_RQEP01000005.1"/>
</dbReference>
<keyword evidence="1" id="KW-0472">Membrane</keyword>
<evidence type="ECO:0000256" key="1">
    <source>
        <dbReference type="SAM" id="Phobius"/>
    </source>
</evidence>
<feature type="transmembrane region" description="Helical" evidence="1">
    <location>
        <begin position="6"/>
        <end position="27"/>
    </location>
</feature>
<reference evidence="2" key="1">
    <citation type="journal article" date="2019" name="PLoS Negl. Trop. Dis.">
        <title>Revisiting the worldwide diversity of Leptospira species in the environment.</title>
        <authorList>
            <person name="Vincent A.T."/>
            <person name="Schiettekatte O."/>
            <person name="Bourhy P."/>
            <person name="Veyrier F.J."/>
            <person name="Picardeau M."/>
        </authorList>
    </citation>
    <scope>NUCLEOTIDE SEQUENCE [LARGE SCALE GENOMIC DNA]</scope>
    <source>
        <strain evidence="2">SSS9</strain>
    </source>
</reference>
<keyword evidence="1" id="KW-1133">Transmembrane helix</keyword>
<name>A0A4R9G7C4_9LEPT</name>
<protein>
    <submittedName>
        <fullName evidence="2">Uncharacterized protein</fullName>
    </submittedName>
</protein>
<keyword evidence="3" id="KW-1185">Reference proteome</keyword>
<dbReference type="OrthoDB" id="330043at2"/>
<organism evidence="2 3">
    <name type="scientific">Leptospira semungkisensis</name>
    <dbReference type="NCBI Taxonomy" id="2484985"/>
    <lineage>
        <taxon>Bacteria</taxon>
        <taxon>Pseudomonadati</taxon>
        <taxon>Spirochaetota</taxon>
        <taxon>Spirochaetia</taxon>
        <taxon>Leptospirales</taxon>
        <taxon>Leptospiraceae</taxon>
        <taxon>Leptospira</taxon>
    </lineage>
</organism>
<sequence length="220" mass="25947">MSKYWFPIYVIILFATGDCVPIGGIAGPRRSFSIPNQKNTFLILHIKDYEIPILENRTQIEKNKRSFNLYVESYDYEADSWIKGISYPVNPSHEYFRSKNDGLYKNVVWQFFSNSRREEFQFGCEYRIPLPSGVNKFTIMFFDFEKSKRGFAIKKIDLSENQSIRVEVSPEEFQSQENLRIIKDTQNWPSSYRYLSEQIIDLTFHVEKTPPSDSDLPCNL</sequence>
<dbReference type="Proteomes" id="UP000297453">
    <property type="component" value="Unassembled WGS sequence"/>
</dbReference>